<dbReference type="Proteomes" id="UP001596443">
    <property type="component" value="Unassembled WGS sequence"/>
</dbReference>
<evidence type="ECO:0000313" key="4">
    <source>
        <dbReference type="EMBL" id="MFC6785975.1"/>
    </source>
</evidence>
<name>A0ABD5TEV7_9EURY</name>
<evidence type="ECO:0000256" key="1">
    <source>
        <dbReference type="ARBA" id="ARBA00022723"/>
    </source>
</evidence>
<feature type="compositionally biased region" description="Acidic residues" evidence="2">
    <location>
        <begin position="8"/>
        <end position="21"/>
    </location>
</feature>
<dbReference type="InterPro" id="IPR036866">
    <property type="entry name" value="RibonucZ/Hydroxyglut_hydro"/>
</dbReference>
<proteinExistence type="predicted"/>
<dbReference type="InterPro" id="IPR036873">
    <property type="entry name" value="Rhodanese-like_dom_sf"/>
</dbReference>
<dbReference type="GeneID" id="81209037"/>
<dbReference type="GO" id="GO:0046872">
    <property type="term" value="F:metal ion binding"/>
    <property type="evidence" value="ECO:0007669"/>
    <property type="project" value="UniProtKB-KW"/>
</dbReference>
<dbReference type="SUPFAM" id="SSF52821">
    <property type="entry name" value="Rhodanese/Cell cycle control phosphatase"/>
    <property type="match status" value="1"/>
</dbReference>
<keyword evidence="5" id="KW-1185">Reference proteome</keyword>
<protein>
    <submittedName>
        <fullName evidence="4">MBL fold metallo-hydrolase</fullName>
    </submittedName>
</protein>
<dbReference type="CDD" id="cd07724">
    <property type="entry name" value="POD-like_MBL-fold"/>
    <property type="match status" value="1"/>
</dbReference>
<evidence type="ECO:0000313" key="5">
    <source>
        <dbReference type="Proteomes" id="UP001596443"/>
    </source>
</evidence>
<dbReference type="SMART" id="SM00849">
    <property type="entry name" value="Lactamase_B"/>
    <property type="match status" value="1"/>
</dbReference>
<gene>
    <name evidence="4" type="ORF">ACFQFD_08280</name>
</gene>
<dbReference type="InterPro" id="IPR051682">
    <property type="entry name" value="Mito_Persulfide_Diox"/>
</dbReference>
<dbReference type="AlphaFoldDB" id="A0ABD5TEV7"/>
<dbReference type="Gene3D" id="3.60.15.10">
    <property type="entry name" value="Ribonuclease Z/Hydroxyacylglutathione hydrolase-like"/>
    <property type="match status" value="1"/>
</dbReference>
<keyword evidence="1" id="KW-0479">Metal-binding</keyword>
<dbReference type="EMBL" id="JBHSWX010000012">
    <property type="protein sequence ID" value="MFC6785975.1"/>
    <property type="molecule type" value="Genomic_DNA"/>
</dbReference>
<dbReference type="PANTHER" id="PTHR43084:SF1">
    <property type="entry name" value="PERSULFIDE DIOXYGENASE ETHE1, MITOCHONDRIAL"/>
    <property type="match status" value="1"/>
</dbReference>
<reference evidence="4 5" key="1">
    <citation type="journal article" date="2019" name="Int. J. Syst. Evol. Microbiol.">
        <title>The Global Catalogue of Microorganisms (GCM) 10K type strain sequencing project: providing services to taxonomists for standard genome sequencing and annotation.</title>
        <authorList>
            <consortium name="The Broad Institute Genomics Platform"/>
            <consortium name="The Broad Institute Genome Sequencing Center for Infectious Disease"/>
            <person name="Wu L."/>
            <person name="Ma J."/>
        </authorList>
    </citation>
    <scope>NUCLEOTIDE SEQUENCE [LARGE SCALE GENOMIC DNA]</scope>
    <source>
        <strain evidence="4 5">SYNS20</strain>
    </source>
</reference>
<dbReference type="InterPro" id="IPR044528">
    <property type="entry name" value="POD-like_MBL-fold"/>
</dbReference>
<dbReference type="InterPro" id="IPR001279">
    <property type="entry name" value="Metallo-B-lactamas"/>
</dbReference>
<dbReference type="SUPFAM" id="SSF56281">
    <property type="entry name" value="Metallo-hydrolase/oxidoreductase"/>
    <property type="match status" value="1"/>
</dbReference>
<dbReference type="PROSITE" id="PS50206">
    <property type="entry name" value="RHODANESE_3"/>
    <property type="match status" value="1"/>
</dbReference>
<sequence>MRDSDRGDNEDDPTADADAVTDGDGPSHVTALGPPPGGELAPEALARRLRAGDPVSVLDVRDRPEFEAWRVDGRGVTARQVPHVNFVAAAATGDATDPLPEGLPEPIVVVCGRGKASADVARDLAAAGVDAVNLAGGMDAWAETYLAEPIVRDGSEPGGDGDLTVIQYQRPSSGCLGYLVVADGPDGREAAAIDPLRAFADRYADDAEARGATLRYAVDTHVHADHVSGVRALRDGAGAEAVLPAGATERGLAFDATLLSDGDALRVGDAVIEAIHAPGHTTELTCLRLRRPGGDRGDVLFTGDALFLGSVGRPDLEAGDDGARDRATTAYDTLHDRLLALPVDTLVAPGHFADPADARANDYAAPLARIAELDVLSLDRAAFVARVAGDLPPRPANFERIVATNLGIESMDDAAAFEAELGPNNCAVG</sequence>
<dbReference type="Pfam" id="PF00581">
    <property type="entry name" value="Rhodanese"/>
    <property type="match status" value="1"/>
</dbReference>
<dbReference type="RefSeq" id="WP_284062792.1">
    <property type="nucleotide sequence ID" value="NZ_CP126158.1"/>
</dbReference>
<comment type="caution">
    <text evidence="4">The sequence shown here is derived from an EMBL/GenBank/DDBJ whole genome shotgun (WGS) entry which is preliminary data.</text>
</comment>
<accession>A0ABD5TEV7</accession>
<dbReference type="Pfam" id="PF00753">
    <property type="entry name" value="Lactamase_B"/>
    <property type="match status" value="1"/>
</dbReference>
<evidence type="ECO:0000256" key="2">
    <source>
        <dbReference type="SAM" id="MobiDB-lite"/>
    </source>
</evidence>
<dbReference type="SMART" id="SM00450">
    <property type="entry name" value="RHOD"/>
    <property type="match status" value="1"/>
</dbReference>
<dbReference type="InterPro" id="IPR001763">
    <property type="entry name" value="Rhodanese-like_dom"/>
</dbReference>
<dbReference type="PANTHER" id="PTHR43084">
    <property type="entry name" value="PERSULFIDE DIOXYGENASE ETHE1"/>
    <property type="match status" value="1"/>
</dbReference>
<evidence type="ECO:0000259" key="3">
    <source>
        <dbReference type="PROSITE" id="PS50206"/>
    </source>
</evidence>
<feature type="domain" description="Rhodanese" evidence="3">
    <location>
        <begin position="51"/>
        <end position="149"/>
    </location>
</feature>
<organism evidence="4 5">
    <name type="scientific">Halobaculum halobium</name>
    <dbReference type="NCBI Taxonomy" id="3032281"/>
    <lineage>
        <taxon>Archaea</taxon>
        <taxon>Methanobacteriati</taxon>
        <taxon>Methanobacteriota</taxon>
        <taxon>Stenosarchaea group</taxon>
        <taxon>Halobacteria</taxon>
        <taxon>Halobacteriales</taxon>
        <taxon>Haloferacaceae</taxon>
        <taxon>Halobaculum</taxon>
    </lineage>
</organism>
<feature type="region of interest" description="Disordered" evidence="2">
    <location>
        <begin position="1"/>
        <end position="41"/>
    </location>
</feature>
<dbReference type="Gene3D" id="3.40.250.10">
    <property type="entry name" value="Rhodanese-like domain"/>
    <property type="match status" value="1"/>
</dbReference>